<comment type="caution">
    <text evidence="2">The sequence shown here is derived from an EMBL/GenBank/DDBJ whole genome shotgun (WGS) entry which is preliminary data.</text>
</comment>
<reference evidence="2 3" key="1">
    <citation type="journal article" date="2014" name="Agronomy (Basel)">
        <title>A Draft Genome Sequence for Ensete ventricosum, the Drought-Tolerant Tree Against Hunger.</title>
        <authorList>
            <person name="Harrison J."/>
            <person name="Moore K.A."/>
            <person name="Paszkiewicz K."/>
            <person name="Jones T."/>
            <person name="Grant M."/>
            <person name="Ambacheew D."/>
            <person name="Muzemil S."/>
            <person name="Studholme D.J."/>
        </authorList>
    </citation>
    <scope>NUCLEOTIDE SEQUENCE [LARGE SCALE GENOMIC DNA]</scope>
</reference>
<name>A0A427AZ30_ENSVE</name>
<feature type="region of interest" description="Disordered" evidence="1">
    <location>
        <begin position="196"/>
        <end position="237"/>
    </location>
</feature>
<dbReference type="EMBL" id="AMZH03000898">
    <property type="protein sequence ID" value="RRT81500.1"/>
    <property type="molecule type" value="Genomic_DNA"/>
</dbReference>
<accession>A0A427AZ30</accession>
<proteinExistence type="predicted"/>
<protein>
    <submittedName>
        <fullName evidence="2">Uncharacterized protein</fullName>
    </submittedName>
</protein>
<feature type="compositionally biased region" description="Basic and acidic residues" evidence="1">
    <location>
        <begin position="228"/>
        <end position="237"/>
    </location>
</feature>
<evidence type="ECO:0000313" key="2">
    <source>
        <dbReference type="EMBL" id="RRT81500.1"/>
    </source>
</evidence>
<evidence type="ECO:0000256" key="1">
    <source>
        <dbReference type="SAM" id="MobiDB-lite"/>
    </source>
</evidence>
<feature type="region of interest" description="Disordered" evidence="1">
    <location>
        <begin position="292"/>
        <end position="337"/>
    </location>
</feature>
<gene>
    <name evidence="2" type="ORF">B296_00007782</name>
</gene>
<feature type="compositionally biased region" description="Polar residues" evidence="1">
    <location>
        <begin position="292"/>
        <end position="305"/>
    </location>
</feature>
<evidence type="ECO:0000313" key="3">
    <source>
        <dbReference type="Proteomes" id="UP000287651"/>
    </source>
</evidence>
<feature type="compositionally biased region" description="Basic and acidic residues" evidence="1">
    <location>
        <begin position="307"/>
        <end position="324"/>
    </location>
</feature>
<organism evidence="2 3">
    <name type="scientific">Ensete ventricosum</name>
    <name type="common">Abyssinian banana</name>
    <name type="synonym">Musa ensete</name>
    <dbReference type="NCBI Taxonomy" id="4639"/>
    <lineage>
        <taxon>Eukaryota</taxon>
        <taxon>Viridiplantae</taxon>
        <taxon>Streptophyta</taxon>
        <taxon>Embryophyta</taxon>
        <taxon>Tracheophyta</taxon>
        <taxon>Spermatophyta</taxon>
        <taxon>Magnoliopsida</taxon>
        <taxon>Liliopsida</taxon>
        <taxon>Zingiberales</taxon>
        <taxon>Musaceae</taxon>
        <taxon>Ensete</taxon>
    </lineage>
</organism>
<dbReference type="AlphaFoldDB" id="A0A427AZ30"/>
<sequence length="437" mass="49234">MGHILRQPSLELIQSNGSLFTNEFSNSFHHQKELMNGWDYDAANVQVRENELFNSYKDEQPSNVDITIKGKRREDGNIFLRLRISDKDELDIIDYDVTRIADMIDEEVASLVPEWQPGPGIEEISGFPTTTFCQICASNVSSCVSLLDYHSLKNPCHANMKSVDCCHFECAEMHGRFEEITYQVEETELCVTEEAPMLSTSQSDGPDVGSLASRSNHSDEECEQLDPTVKDEKITYVDDYKRRDSSQSSDQLCSGSHQQRCADLSHQFTKPGKLDHYENEIRQDQRWLEASNQMEPQEQSHQQLGGSERELHPSPESGNGERSKQNGFSGSSLLKPLHCPDENLPMKSFHLGKHNSFHIPRSDTNKATMIKMVPADVTSGFHSRNRTNLESPRDRNCEVNSTGCTELFFAAKNFYAGAVMPSALTRTKSLPVDAVDA</sequence>
<dbReference type="Proteomes" id="UP000287651">
    <property type="component" value="Unassembled WGS sequence"/>
</dbReference>